<organism evidence="2 3">
    <name type="scientific">Cichlidogyrus casuarinus</name>
    <dbReference type="NCBI Taxonomy" id="1844966"/>
    <lineage>
        <taxon>Eukaryota</taxon>
        <taxon>Metazoa</taxon>
        <taxon>Spiralia</taxon>
        <taxon>Lophotrochozoa</taxon>
        <taxon>Platyhelminthes</taxon>
        <taxon>Monogenea</taxon>
        <taxon>Monopisthocotylea</taxon>
        <taxon>Dactylogyridea</taxon>
        <taxon>Ancyrocephalidae</taxon>
        <taxon>Cichlidogyrus</taxon>
    </lineage>
</organism>
<keyword evidence="1" id="KW-0732">Signal</keyword>
<dbReference type="Proteomes" id="UP001626550">
    <property type="component" value="Unassembled WGS sequence"/>
</dbReference>
<dbReference type="PANTHER" id="PTHR14226:SF29">
    <property type="entry name" value="NEUROPATHY TARGET ESTERASE SWS"/>
    <property type="match status" value="1"/>
</dbReference>
<gene>
    <name evidence="2" type="primary">PNPLA6_3</name>
    <name evidence="2" type="ORF">Ciccas_012108</name>
</gene>
<comment type="caution">
    <text evidence="2">The sequence shown here is derived from an EMBL/GenBank/DDBJ whole genome shotgun (WGS) entry which is preliminary data.</text>
</comment>
<keyword evidence="3" id="KW-1185">Reference proteome</keyword>
<dbReference type="InterPro" id="IPR050301">
    <property type="entry name" value="NTE"/>
</dbReference>
<protein>
    <submittedName>
        <fullName evidence="2">Neuropathy target esterase</fullName>
    </submittedName>
</protein>
<feature type="chain" id="PRO_5044802116" evidence="1">
    <location>
        <begin position="23"/>
        <end position="163"/>
    </location>
</feature>
<evidence type="ECO:0000313" key="2">
    <source>
        <dbReference type="EMBL" id="KAL3309346.1"/>
    </source>
</evidence>
<proteinExistence type="predicted"/>
<accession>A0ABD2PPC7</accession>
<name>A0ABD2PPC7_9PLAT</name>
<feature type="signal peptide" evidence="1">
    <location>
        <begin position="1"/>
        <end position="22"/>
    </location>
</feature>
<reference evidence="2 3" key="1">
    <citation type="submission" date="2024-11" db="EMBL/GenBank/DDBJ databases">
        <title>Adaptive evolution of stress response genes in parasites aligns with host niche diversity.</title>
        <authorList>
            <person name="Hahn C."/>
            <person name="Resl P."/>
        </authorList>
    </citation>
    <scope>NUCLEOTIDE SEQUENCE [LARGE SCALE GENOMIC DNA]</scope>
    <source>
        <strain evidence="2">EGGRZ-B1_66</strain>
        <tissue evidence="2">Body</tissue>
    </source>
</reference>
<dbReference type="PANTHER" id="PTHR14226">
    <property type="entry name" value="NEUROPATHY TARGET ESTERASE/SWISS CHEESE D.MELANOGASTER"/>
    <property type="match status" value="1"/>
</dbReference>
<dbReference type="EMBL" id="JBJKFK010004028">
    <property type="protein sequence ID" value="KAL3309346.1"/>
    <property type="molecule type" value="Genomic_DNA"/>
</dbReference>
<evidence type="ECO:0000256" key="1">
    <source>
        <dbReference type="SAM" id="SignalP"/>
    </source>
</evidence>
<evidence type="ECO:0000313" key="3">
    <source>
        <dbReference type="Proteomes" id="UP001626550"/>
    </source>
</evidence>
<sequence>MSFASINHLLILLPSLTPFLQPSNFPGSNHLDLIADIMSSFGAKTIFAVDVGSAIETNLTNYGDWISGWWVLYHNFFGSSTQPVRVPSIIEIQSRLAYVSCVKHLEEVKNSGICHYIRPPIDPYMTLQFQLFEEILVSFPYLNFAIKFNLICMSHCTTYVFIY</sequence>
<dbReference type="AlphaFoldDB" id="A0ABD2PPC7"/>